<keyword evidence="1" id="KW-0472">Membrane</keyword>
<sequence length="155" mass="17709">MYLVVYRSIGVFGGVLYFSSSKTHAHPLFTRRGNEVFLPPFAMCISCHEKLSDSLIKQQLDAVLKRPQYQKWNECSVSHLLIIQTGCNGEENKLKAIKLLDGYRKYRLQNGLSVDFVVTDCSVRRNRHFPFLPALLSLVVVGILSLRLIAFTLKY</sequence>
<reference evidence="2" key="1">
    <citation type="journal article" date="2020" name="MBio">
        <title>A New Family of DNA Viruses Causing Disease in Crustaceans from Diverse Aquatic Biomes.</title>
        <authorList>
            <person name="Subramaniam K."/>
            <person name="Behringer D.C."/>
            <person name="Bojko J."/>
            <person name="Yutin N."/>
            <person name="Clark A.S."/>
            <person name="Bateman K.S."/>
            <person name="van Aerle R."/>
            <person name="Bass D."/>
            <person name="Kerr R.C."/>
            <person name="Koonin E.V."/>
            <person name="Stentiford G.D."/>
            <person name="Waltzek T.B."/>
        </authorList>
    </citation>
    <scope>NUCLEOTIDE SEQUENCE</scope>
</reference>
<gene>
    <name evidence="2" type="primary">ORF37a</name>
</gene>
<organism evidence="2">
    <name type="scientific">Dikerogammarus haemobaphes virus 1</name>
    <dbReference type="NCBI Taxonomy" id="2704946"/>
    <lineage>
        <taxon>Viruses</taxon>
    </lineage>
</organism>
<feature type="transmembrane region" description="Helical" evidence="1">
    <location>
        <begin position="131"/>
        <end position="153"/>
    </location>
</feature>
<evidence type="ECO:0000313" key="2">
    <source>
        <dbReference type="EMBL" id="QIQ08602.1"/>
    </source>
</evidence>
<name>A0A6G9HDH2_9VIRU</name>
<keyword evidence="1" id="KW-0812">Transmembrane</keyword>
<evidence type="ECO:0008006" key="3">
    <source>
        <dbReference type="Google" id="ProtNLM"/>
    </source>
</evidence>
<keyword evidence="1" id="KW-1133">Transmembrane helix</keyword>
<evidence type="ECO:0000256" key="1">
    <source>
        <dbReference type="SAM" id="Phobius"/>
    </source>
</evidence>
<dbReference type="EMBL" id="MN604016">
    <property type="protein sequence ID" value="QIQ08602.1"/>
    <property type="molecule type" value="Genomic_DNA"/>
</dbReference>
<accession>A0A6G9HDH2</accession>
<protein>
    <recommendedName>
        <fullName evidence="3">Transmembrane protein</fullName>
    </recommendedName>
</protein>
<proteinExistence type="predicted"/>